<organism evidence="1 2">
    <name type="scientific">Burkholderia thailandensis</name>
    <dbReference type="NCBI Taxonomy" id="57975"/>
    <lineage>
        <taxon>Bacteria</taxon>
        <taxon>Pseudomonadati</taxon>
        <taxon>Pseudomonadota</taxon>
        <taxon>Betaproteobacteria</taxon>
        <taxon>Burkholderiales</taxon>
        <taxon>Burkholderiaceae</taxon>
        <taxon>Burkholderia</taxon>
        <taxon>pseudomallei group</taxon>
    </lineage>
</organism>
<proteinExistence type="predicted"/>
<dbReference type="Proteomes" id="UP001272137">
    <property type="component" value="Unassembled WGS sequence"/>
</dbReference>
<comment type="caution">
    <text evidence="1">The sequence shown here is derived from an EMBL/GenBank/DDBJ whole genome shotgun (WGS) entry which is preliminary data.</text>
</comment>
<sequence>MALAVWSVANGNARRGNPVATHQVAWRQIGTARQQAACSSTPERRIVASVSRDVPRFGA</sequence>
<protein>
    <submittedName>
        <fullName evidence="1">Uncharacterized protein</fullName>
    </submittedName>
</protein>
<accession>A0AAW9CRA5</accession>
<dbReference type="AlphaFoldDB" id="A0AAW9CRA5"/>
<name>A0AAW9CRA5_BURTH</name>
<reference evidence="1" key="1">
    <citation type="submission" date="2018-08" db="EMBL/GenBank/DDBJ databases">
        <title>Identification of Burkholderia cepacia strains that express a Burkholderia pseudomallei-like capsular polysaccharide.</title>
        <authorList>
            <person name="Burtnick M.N."/>
            <person name="Vongsouvath M."/>
            <person name="Newton P."/>
            <person name="Wuthiekanun V."/>
            <person name="Limmathurotsakul D."/>
            <person name="Brett P.J."/>
            <person name="Chantratita N."/>
            <person name="Dance D.A."/>
        </authorList>
    </citation>
    <scope>NUCLEOTIDE SEQUENCE</scope>
    <source>
        <strain evidence="1">SBXCC001</strain>
    </source>
</reference>
<evidence type="ECO:0000313" key="2">
    <source>
        <dbReference type="Proteomes" id="UP001272137"/>
    </source>
</evidence>
<gene>
    <name evidence="1" type="ORF">C7S16_6973</name>
</gene>
<dbReference type="EMBL" id="QXCT01000001">
    <property type="protein sequence ID" value="MDW9253124.1"/>
    <property type="molecule type" value="Genomic_DNA"/>
</dbReference>
<evidence type="ECO:0000313" key="1">
    <source>
        <dbReference type="EMBL" id="MDW9253124.1"/>
    </source>
</evidence>